<sequence>MHGIAASQPYVIALFLVWAGLMKLLSRRMRARAGHTALARLVGPARAVPAFRLVALAELAVAAALLLPPLLPLEAAAAAALCAGFLAYLAYSHVAAPASSCGCLGAHSRPVDLRAFARAAFLLVASLLALPADPGPPLVPLALAETAVLLALSAELDRHWLVPFRRLLVRLRRPLTAAPAGDVPLAASLHLLHRSPAYCSASAQLTTDVQDTWDEDGLRFVVYGARERTAVFAVPLAGDDPSAVRVSLVREPTQV</sequence>
<evidence type="ECO:0000259" key="6">
    <source>
        <dbReference type="Pfam" id="PF07291"/>
    </source>
</evidence>
<keyword evidence="4 5" id="KW-0472">Membrane</keyword>
<feature type="transmembrane region" description="Helical" evidence="5">
    <location>
        <begin position="115"/>
        <end position="132"/>
    </location>
</feature>
<keyword evidence="2 5" id="KW-0812">Transmembrane</keyword>
<keyword evidence="8" id="KW-1185">Reference proteome</keyword>
<organism evidence="7 8">
    <name type="scientific">Nonomuraea longispora</name>
    <dbReference type="NCBI Taxonomy" id="1848320"/>
    <lineage>
        <taxon>Bacteria</taxon>
        <taxon>Bacillati</taxon>
        <taxon>Actinomycetota</taxon>
        <taxon>Actinomycetes</taxon>
        <taxon>Streptosporangiales</taxon>
        <taxon>Streptosporangiaceae</taxon>
        <taxon>Nonomuraea</taxon>
    </lineage>
</organism>
<dbReference type="EMBL" id="SMJZ01000189">
    <property type="protein sequence ID" value="TDC00407.1"/>
    <property type="molecule type" value="Genomic_DNA"/>
</dbReference>
<evidence type="ECO:0000256" key="2">
    <source>
        <dbReference type="ARBA" id="ARBA00022692"/>
    </source>
</evidence>
<reference evidence="7 8" key="1">
    <citation type="submission" date="2019-02" db="EMBL/GenBank/DDBJ databases">
        <title>Draft genome sequences of novel Actinobacteria.</title>
        <authorList>
            <person name="Sahin N."/>
            <person name="Ay H."/>
            <person name="Saygin H."/>
        </authorList>
    </citation>
    <scope>NUCLEOTIDE SEQUENCE [LARGE SCALE GENOMIC DNA]</scope>
    <source>
        <strain evidence="7 8">KC201</strain>
    </source>
</reference>
<feature type="domain" description="Methylamine utilisation protein MauE" evidence="6">
    <location>
        <begin position="6"/>
        <end position="130"/>
    </location>
</feature>
<name>A0A4R4N165_9ACTN</name>
<dbReference type="RefSeq" id="WP_132339017.1">
    <property type="nucleotide sequence ID" value="NZ_SMJZ01000189.1"/>
</dbReference>
<keyword evidence="3 5" id="KW-1133">Transmembrane helix</keyword>
<feature type="transmembrane region" description="Helical" evidence="5">
    <location>
        <begin position="47"/>
        <end position="67"/>
    </location>
</feature>
<evidence type="ECO:0000256" key="3">
    <source>
        <dbReference type="ARBA" id="ARBA00022989"/>
    </source>
</evidence>
<evidence type="ECO:0000256" key="4">
    <source>
        <dbReference type="ARBA" id="ARBA00023136"/>
    </source>
</evidence>
<evidence type="ECO:0000256" key="5">
    <source>
        <dbReference type="SAM" id="Phobius"/>
    </source>
</evidence>
<evidence type="ECO:0000313" key="8">
    <source>
        <dbReference type="Proteomes" id="UP000295157"/>
    </source>
</evidence>
<feature type="transmembrane region" description="Helical" evidence="5">
    <location>
        <begin position="6"/>
        <end position="26"/>
    </location>
</feature>
<dbReference type="OrthoDB" id="3386503at2"/>
<gene>
    <name evidence="7" type="ORF">E1267_34720</name>
</gene>
<dbReference type="Proteomes" id="UP000295157">
    <property type="component" value="Unassembled WGS sequence"/>
</dbReference>
<evidence type="ECO:0000313" key="7">
    <source>
        <dbReference type="EMBL" id="TDC00407.1"/>
    </source>
</evidence>
<evidence type="ECO:0000256" key="1">
    <source>
        <dbReference type="ARBA" id="ARBA00004141"/>
    </source>
</evidence>
<dbReference type="Pfam" id="PF07291">
    <property type="entry name" value="MauE"/>
    <property type="match status" value="1"/>
</dbReference>
<feature type="transmembrane region" description="Helical" evidence="5">
    <location>
        <begin position="73"/>
        <end position="94"/>
    </location>
</feature>
<proteinExistence type="predicted"/>
<accession>A0A4R4N165</accession>
<comment type="subcellular location">
    <subcellularLocation>
        <location evidence="1">Membrane</location>
        <topology evidence="1">Multi-pass membrane protein</topology>
    </subcellularLocation>
</comment>
<dbReference type="GO" id="GO:0030416">
    <property type="term" value="P:methylamine metabolic process"/>
    <property type="evidence" value="ECO:0007669"/>
    <property type="project" value="InterPro"/>
</dbReference>
<protein>
    <recommendedName>
        <fullName evidence="6">Methylamine utilisation protein MauE domain-containing protein</fullName>
    </recommendedName>
</protein>
<dbReference type="GO" id="GO:0016020">
    <property type="term" value="C:membrane"/>
    <property type="evidence" value="ECO:0007669"/>
    <property type="project" value="UniProtKB-SubCell"/>
</dbReference>
<dbReference type="AlphaFoldDB" id="A0A4R4N165"/>
<comment type="caution">
    <text evidence="7">The sequence shown here is derived from an EMBL/GenBank/DDBJ whole genome shotgun (WGS) entry which is preliminary data.</text>
</comment>
<dbReference type="InterPro" id="IPR009908">
    <property type="entry name" value="Methylamine_util_MauE"/>
</dbReference>